<organism evidence="1 2">
    <name type="scientific">Paraburkholderia phenazinium</name>
    <dbReference type="NCBI Taxonomy" id="60549"/>
    <lineage>
        <taxon>Bacteria</taxon>
        <taxon>Pseudomonadati</taxon>
        <taxon>Pseudomonadota</taxon>
        <taxon>Betaproteobacteria</taxon>
        <taxon>Burkholderiales</taxon>
        <taxon>Burkholderiaceae</taxon>
        <taxon>Paraburkholderia</taxon>
    </lineage>
</organism>
<accession>A0A1N6JLT7</accession>
<evidence type="ECO:0008006" key="3">
    <source>
        <dbReference type="Google" id="ProtNLM"/>
    </source>
</evidence>
<reference evidence="1 2" key="1">
    <citation type="submission" date="2016-11" db="EMBL/GenBank/DDBJ databases">
        <authorList>
            <person name="Jaros S."/>
            <person name="Januszkiewicz K."/>
            <person name="Wedrychowicz H."/>
        </authorList>
    </citation>
    <scope>NUCLEOTIDE SEQUENCE [LARGE SCALE GENOMIC DNA]</scope>
    <source>
        <strain evidence="1 2">GAS95</strain>
    </source>
</reference>
<dbReference type="OrthoDB" id="9034987at2"/>
<evidence type="ECO:0000313" key="2">
    <source>
        <dbReference type="Proteomes" id="UP000185151"/>
    </source>
</evidence>
<dbReference type="AlphaFoldDB" id="A0A1N6JLT7"/>
<dbReference type="RefSeq" id="WP_074296594.1">
    <property type="nucleotide sequence ID" value="NZ_FSRU01000001.1"/>
</dbReference>
<name>A0A1N6JLT7_9BURK</name>
<protein>
    <recommendedName>
        <fullName evidence="3">Preprotein translocase subunit SecA</fullName>
    </recommendedName>
</protein>
<keyword evidence="2" id="KW-1185">Reference proteome</keyword>
<evidence type="ECO:0000313" key="1">
    <source>
        <dbReference type="EMBL" id="SIO45250.1"/>
    </source>
</evidence>
<dbReference type="EMBL" id="FSRU01000001">
    <property type="protein sequence ID" value="SIO45250.1"/>
    <property type="molecule type" value="Genomic_DNA"/>
</dbReference>
<proteinExistence type="predicted"/>
<dbReference type="Proteomes" id="UP000185151">
    <property type="component" value="Unassembled WGS sequence"/>
</dbReference>
<sequence>MLSPHEFATLMLVKDATGQLEVDRADLDVLLSRQLVSLEHAPSGEALPRLTREGHSFLKAAGRIH</sequence>
<gene>
    <name evidence="1" type="ORF">SAMN05444165_3323</name>
</gene>